<name>A0A6M5YYE2_9BACT</name>
<dbReference type="Proteomes" id="UP000503447">
    <property type="component" value="Chromosome"/>
</dbReference>
<protein>
    <submittedName>
        <fullName evidence="1">Uncharacterized protein</fullName>
    </submittedName>
</protein>
<dbReference type="KEGG" id="ftj:FTUN_6046"/>
<proteinExistence type="predicted"/>
<sequence length="40" mass="4329">MILPKEWVNPQGEEFMPEARSCVAARTATVDQPARGGIDG</sequence>
<reference evidence="2" key="1">
    <citation type="submission" date="2020-05" db="EMBL/GenBank/DDBJ databases">
        <title>Frigoriglobus tundricola gen. nov., sp. nov., a psychrotolerant cellulolytic planctomycete of the family Gemmataceae with two divergent copies of 16S rRNA gene.</title>
        <authorList>
            <person name="Kulichevskaya I.S."/>
            <person name="Ivanova A.A."/>
            <person name="Naumoff D.G."/>
            <person name="Beletsky A.V."/>
            <person name="Rijpstra W.I.C."/>
            <person name="Sinninghe Damste J.S."/>
            <person name="Mardanov A.V."/>
            <person name="Ravin N.V."/>
            <person name="Dedysh S.N."/>
        </authorList>
    </citation>
    <scope>NUCLEOTIDE SEQUENCE [LARGE SCALE GENOMIC DNA]</scope>
    <source>
        <strain evidence="2">PL17</strain>
    </source>
</reference>
<gene>
    <name evidence="1" type="ORF">FTUN_6046</name>
</gene>
<keyword evidence="2" id="KW-1185">Reference proteome</keyword>
<dbReference type="AlphaFoldDB" id="A0A6M5YYE2"/>
<organism evidence="1 2">
    <name type="scientific">Frigoriglobus tundricola</name>
    <dbReference type="NCBI Taxonomy" id="2774151"/>
    <lineage>
        <taxon>Bacteria</taxon>
        <taxon>Pseudomonadati</taxon>
        <taxon>Planctomycetota</taxon>
        <taxon>Planctomycetia</taxon>
        <taxon>Gemmatales</taxon>
        <taxon>Gemmataceae</taxon>
        <taxon>Frigoriglobus</taxon>
    </lineage>
</organism>
<accession>A0A6M5YYE2</accession>
<evidence type="ECO:0000313" key="1">
    <source>
        <dbReference type="EMBL" id="QJW98456.1"/>
    </source>
</evidence>
<dbReference type="EMBL" id="CP053452">
    <property type="protein sequence ID" value="QJW98456.1"/>
    <property type="molecule type" value="Genomic_DNA"/>
</dbReference>
<evidence type="ECO:0000313" key="2">
    <source>
        <dbReference type="Proteomes" id="UP000503447"/>
    </source>
</evidence>